<dbReference type="GO" id="GO:0003676">
    <property type="term" value="F:nucleic acid binding"/>
    <property type="evidence" value="ECO:0007669"/>
    <property type="project" value="InterPro"/>
</dbReference>
<dbReference type="RefSeq" id="WP_142894663.1">
    <property type="nucleotide sequence ID" value="NZ_ML660052.1"/>
</dbReference>
<dbReference type="Pfam" id="PF00313">
    <property type="entry name" value="CSD"/>
    <property type="match status" value="2"/>
</dbReference>
<dbReference type="GO" id="GO:0005829">
    <property type="term" value="C:cytosol"/>
    <property type="evidence" value="ECO:0007669"/>
    <property type="project" value="UniProtKB-ARBA"/>
</dbReference>
<dbReference type="InterPro" id="IPR012340">
    <property type="entry name" value="NA-bd_OB-fold"/>
</dbReference>
<dbReference type="InterPro" id="IPR002059">
    <property type="entry name" value="CSP_DNA-bd"/>
</dbReference>
<name>A0A545U1U8_9PROT</name>
<dbReference type="PANTHER" id="PTHR11544">
    <property type="entry name" value="COLD SHOCK DOMAIN CONTAINING PROTEINS"/>
    <property type="match status" value="1"/>
</dbReference>
<evidence type="ECO:0000313" key="2">
    <source>
        <dbReference type="EMBL" id="TQV83426.1"/>
    </source>
</evidence>
<dbReference type="EMBL" id="VHSH01000001">
    <property type="protein sequence ID" value="TQV83426.1"/>
    <property type="molecule type" value="Genomic_DNA"/>
</dbReference>
<dbReference type="SMART" id="SM00357">
    <property type="entry name" value="CSP"/>
    <property type="match status" value="2"/>
</dbReference>
<dbReference type="AlphaFoldDB" id="A0A545U1U8"/>
<protein>
    <submittedName>
        <fullName evidence="2">Cold-shock protein</fullName>
    </submittedName>
</protein>
<keyword evidence="3" id="KW-1185">Reference proteome</keyword>
<proteinExistence type="predicted"/>
<feature type="domain" description="CSD" evidence="1">
    <location>
        <begin position="117"/>
        <end position="182"/>
    </location>
</feature>
<dbReference type="Proteomes" id="UP000315252">
    <property type="component" value="Unassembled WGS sequence"/>
</dbReference>
<dbReference type="PROSITE" id="PS51857">
    <property type="entry name" value="CSD_2"/>
    <property type="match status" value="2"/>
</dbReference>
<dbReference type="OrthoDB" id="9791685at2"/>
<dbReference type="Gene3D" id="2.40.50.140">
    <property type="entry name" value="Nucleic acid-binding proteins"/>
    <property type="match status" value="2"/>
</dbReference>
<dbReference type="CDD" id="cd04458">
    <property type="entry name" value="CSP_CDS"/>
    <property type="match status" value="2"/>
</dbReference>
<feature type="domain" description="CSD" evidence="1">
    <location>
        <begin position="16"/>
        <end position="81"/>
    </location>
</feature>
<dbReference type="InterPro" id="IPR011129">
    <property type="entry name" value="CSD"/>
</dbReference>
<dbReference type="SUPFAM" id="SSF50249">
    <property type="entry name" value="Nucleic acid-binding proteins"/>
    <property type="match status" value="2"/>
</dbReference>
<evidence type="ECO:0000259" key="1">
    <source>
        <dbReference type="PROSITE" id="PS51857"/>
    </source>
</evidence>
<comment type="caution">
    <text evidence="2">The sequence shown here is derived from an EMBL/GenBank/DDBJ whole genome shotgun (WGS) entry which is preliminary data.</text>
</comment>
<dbReference type="InterPro" id="IPR050181">
    <property type="entry name" value="Cold_shock_domain"/>
</dbReference>
<gene>
    <name evidence="2" type="ORF">FKG95_02175</name>
</gene>
<accession>A0A545U1U8</accession>
<organism evidence="2 3">
    <name type="scientific">Denitrobaculum tricleocarpae</name>
    <dbReference type="NCBI Taxonomy" id="2591009"/>
    <lineage>
        <taxon>Bacteria</taxon>
        <taxon>Pseudomonadati</taxon>
        <taxon>Pseudomonadota</taxon>
        <taxon>Alphaproteobacteria</taxon>
        <taxon>Rhodospirillales</taxon>
        <taxon>Rhodospirillaceae</taxon>
        <taxon>Denitrobaculum</taxon>
    </lineage>
</organism>
<sequence length="183" mass="19419">MNTHRNSDRMDVTHREVSAVVKWFNPTKGFGFVQLSDGSPDAFLHISAVERAGHRDLPDGTTLVCDLSAGQKGPQVAHIHHIESMPDVPPRSSGGDYGGGGGGGGYGGFEDTGNDEVVEGSVKFFNAEKGFGFVAPDNGGKDVFVSARTLERAGVMNLDPEARVRMTTRMGQKGPMASSVELL</sequence>
<dbReference type="PRINTS" id="PR00050">
    <property type="entry name" value="COLDSHOCK"/>
</dbReference>
<reference evidence="2 3" key="1">
    <citation type="submission" date="2019-06" db="EMBL/GenBank/DDBJ databases">
        <title>Whole genome sequence for Rhodospirillaceae sp. R148.</title>
        <authorList>
            <person name="Wang G."/>
        </authorList>
    </citation>
    <scope>NUCLEOTIDE SEQUENCE [LARGE SCALE GENOMIC DNA]</scope>
    <source>
        <strain evidence="2 3">R148</strain>
    </source>
</reference>
<evidence type="ECO:0000313" key="3">
    <source>
        <dbReference type="Proteomes" id="UP000315252"/>
    </source>
</evidence>